<keyword evidence="2 4" id="KW-0732">Signal</keyword>
<evidence type="ECO:0000256" key="4">
    <source>
        <dbReference type="SAM" id="SignalP"/>
    </source>
</evidence>
<name>W4Q388_9BACI</name>
<dbReference type="GO" id="GO:0043190">
    <property type="term" value="C:ATP-binding cassette (ABC) transporter complex"/>
    <property type="evidence" value="ECO:0007669"/>
    <property type="project" value="InterPro"/>
</dbReference>
<evidence type="ECO:0000313" key="6">
    <source>
        <dbReference type="Proteomes" id="UP000018890"/>
    </source>
</evidence>
<evidence type="ECO:0000256" key="2">
    <source>
        <dbReference type="ARBA" id="ARBA00022729"/>
    </source>
</evidence>
<comment type="similarity">
    <text evidence="1">Belongs to the phosphate/phosphite/phosphonate binding protein family.</text>
</comment>
<dbReference type="PANTHER" id="PTHR35841">
    <property type="entry name" value="PHOSPHONATES-BINDING PERIPLASMIC PROTEIN"/>
    <property type="match status" value="1"/>
</dbReference>
<dbReference type="NCBIfam" id="TIGR01098">
    <property type="entry name" value="3A0109s03R"/>
    <property type="match status" value="1"/>
</dbReference>
<organism evidence="5 6">
    <name type="scientific">Halalkalibacter wakoensis JCM 9140</name>
    <dbReference type="NCBI Taxonomy" id="1236970"/>
    <lineage>
        <taxon>Bacteria</taxon>
        <taxon>Bacillati</taxon>
        <taxon>Bacillota</taxon>
        <taxon>Bacilli</taxon>
        <taxon>Bacillales</taxon>
        <taxon>Bacillaceae</taxon>
        <taxon>Halalkalibacter</taxon>
    </lineage>
</organism>
<dbReference type="PROSITE" id="PS51257">
    <property type="entry name" value="PROKAR_LIPOPROTEIN"/>
    <property type="match status" value="1"/>
</dbReference>
<dbReference type="InterPro" id="IPR005770">
    <property type="entry name" value="PhnD"/>
</dbReference>
<dbReference type="AlphaFoldDB" id="W4Q388"/>
<dbReference type="RefSeq" id="WP_034746074.1">
    <property type="nucleotide sequence ID" value="NZ_BAUT01000024.1"/>
</dbReference>
<dbReference type="PANTHER" id="PTHR35841:SF1">
    <property type="entry name" value="PHOSPHONATES-BINDING PERIPLASMIC PROTEIN"/>
    <property type="match status" value="1"/>
</dbReference>
<gene>
    <name evidence="5" type="ORF">JCM9140_2485</name>
</gene>
<dbReference type="Pfam" id="PF12974">
    <property type="entry name" value="Phosphonate-bd"/>
    <property type="match status" value="1"/>
</dbReference>
<proteinExistence type="inferred from homology"/>
<dbReference type="STRING" id="1236970.JCM9140_2485"/>
<feature type="signal peptide" evidence="4">
    <location>
        <begin position="1"/>
        <end position="21"/>
    </location>
</feature>
<dbReference type="Proteomes" id="UP000018890">
    <property type="component" value="Unassembled WGS sequence"/>
</dbReference>
<evidence type="ECO:0000256" key="3">
    <source>
        <dbReference type="SAM" id="MobiDB-lite"/>
    </source>
</evidence>
<dbReference type="OrthoDB" id="9776786at2"/>
<dbReference type="EMBL" id="BAUT01000024">
    <property type="protein sequence ID" value="GAE26427.1"/>
    <property type="molecule type" value="Genomic_DNA"/>
</dbReference>
<dbReference type="CDD" id="cd01071">
    <property type="entry name" value="PBP2_PhnD_like"/>
    <property type="match status" value="1"/>
</dbReference>
<feature type="chain" id="PRO_5039558450" evidence="4">
    <location>
        <begin position="22"/>
        <end position="327"/>
    </location>
</feature>
<reference evidence="5" key="1">
    <citation type="journal article" date="2014" name="Genome Announc.">
        <title>Draft Genome Sequences of Three Alkaliphilic Bacillus Strains, Bacillus wakoensis JCM 9140T, Bacillus akibai JCM 9157T, and Bacillus hemicellulosilyticus JCM 9152T.</title>
        <authorList>
            <person name="Yuki M."/>
            <person name="Oshima K."/>
            <person name="Suda W."/>
            <person name="Oshida Y."/>
            <person name="Kitamura K."/>
            <person name="Iida T."/>
            <person name="Hattori M."/>
            <person name="Ohkuma M."/>
        </authorList>
    </citation>
    <scope>NUCLEOTIDE SEQUENCE [LARGE SCALE GENOMIC DNA]</scope>
    <source>
        <strain evidence="5">JCM 9140</strain>
    </source>
</reference>
<comment type="caution">
    <text evidence="5">The sequence shown here is derived from an EMBL/GenBank/DDBJ whole genome shotgun (WGS) entry which is preliminary data.</text>
</comment>
<protein>
    <submittedName>
        <fullName evidence="5">Phosphonate ABC transporter phosphate-binding periplasmic component</fullName>
    </submittedName>
</protein>
<dbReference type="Gene3D" id="3.40.190.10">
    <property type="entry name" value="Periplasmic binding protein-like II"/>
    <property type="match status" value="2"/>
</dbReference>
<feature type="region of interest" description="Disordered" evidence="3">
    <location>
        <begin position="28"/>
        <end position="49"/>
    </location>
</feature>
<sequence>MKKYLKRVGLSIAALSVAMLAACGGSEESTTEISSSQAEPSTEEVEDDIDRTGWPEKFVYGILPTEDQAELTKQFDPLVDYMENILGIEFELFVGNDYNALIEAMRNGHLHASGFGPFSYMLAHERGNAEAFAMGVEDPSAATYNAIFITLEDSGLESLDDLEGKTIAYADPASTSGHIFPKGMLINHLGLNMDTVDDHFSYVTFSGSHEASLYSILNGDVDVAGVCDVCIERVFERVQDHPNFDKLKIIAESDPIPRGPQAISMDLPENLRELVIHAFHEMHNDPEATAFLEESGYSAFIPAEDSAFDIIRDTAAALEMSAEDLLK</sequence>
<accession>W4Q388</accession>
<dbReference type="SUPFAM" id="SSF53850">
    <property type="entry name" value="Periplasmic binding protein-like II"/>
    <property type="match status" value="1"/>
</dbReference>
<dbReference type="GO" id="GO:0055085">
    <property type="term" value="P:transmembrane transport"/>
    <property type="evidence" value="ECO:0007669"/>
    <property type="project" value="InterPro"/>
</dbReference>
<evidence type="ECO:0000256" key="1">
    <source>
        <dbReference type="ARBA" id="ARBA00007162"/>
    </source>
</evidence>
<keyword evidence="6" id="KW-1185">Reference proteome</keyword>
<evidence type="ECO:0000313" key="5">
    <source>
        <dbReference type="EMBL" id="GAE26427.1"/>
    </source>
</evidence>